<keyword evidence="2" id="KW-1185">Reference proteome</keyword>
<evidence type="ECO:0000313" key="1">
    <source>
        <dbReference type="EMBL" id="KAK3060853.1"/>
    </source>
</evidence>
<proteinExistence type="predicted"/>
<accession>A0ACC3D2K5</accession>
<protein>
    <submittedName>
        <fullName evidence="1">Uncharacterized protein</fullName>
    </submittedName>
</protein>
<sequence>MEVSNIEGSYRTTCEHVMRVLRQNKESVMAVLEAFIHDPLLTWRLNNRDSPPEPSFPSERRASIIGTAAAAPADLRPNPSNPNAAFQAPDAALVRDRPESFRPRRSSAFQQAAIANDPEAKEVQNARALQVLARVKEKLTGRDFRPSEELVVEYQVERLIKEATNLENLCQHYIGWCSFW</sequence>
<organism evidence="1 2">
    <name type="scientific">Coniosporium uncinatum</name>
    <dbReference type="NCBI Taxonomy" id="93489"/>
    <lineage>
        <taxon>Eukaryota</taxon>
        <taxon>Fungi</taxon>
        <taxon>Dikarya</taxon>
        <taxon>Ascomycota</taxon>
        <taxon>Pezizomycotina</taxon>
        <taxon>Dothideomycetes</taxon>
        <taxon>Dothideomycetes incertae sedis</taxon>
        <taxon>Coniosporium</taxon>
    </lineage>
</organism>
<evidence type="ECO:0000313" key="2">
    <source>
        <dbReference type="Proteomes" id="UP001186974"/>
    </source>
</evidence>
<reference evidence="1" key="1">
    <citation type="submission" date="2024-09" db="EMBL/GenBank/DDBJ databases">
        <title>Black Yeasts Isolated from many extreme environments.</title>
        <authorList>
            <person name="Coleine C."/>
            <person name="Stajich J.E."/>
            <person name="Selbmann L."/>
        </authorList>
    </citation>
    <scope>NUCLEOTIDE SEQUENCE</scope>
    <source>
        <strain evidence="1">CCFEE 5737</strain>
    </source>
</reference>
<gene>
    <name evidence="1" type="ORF">LTS18_007552</name>
</gene>
<name>A0ACC3D2K5_9PEZI</name>
<comment type="caution">
    <text evidence="1">The sequence shown here is derived from an EMBL/GenBank/DDBJ whole genome shotgun (WGS) entry which is preliminary data.</text>
</comment>
<dbReference type="EMBL" id="JAWDJW010008240">
    <property type="protein sequence ID" value="KAK3060853.1"/>
    <property type="molecule type" value="Genomic_DNA"/>
</dbReference>
<dbReference type="Proteomes" id="UP001186974">
    <property type="component" value="Unassembled WGS sequence"/>
</dbReference>